<keyword evidence="1" id="KW-0479">Metal-binding</keyword>
<keyword evidence="3" id="KW-1133">Transmembrane helix</keyword>
<feature type="transmembrane region" description="Helical" evidence="3">
    <location>
        <begin position="463"/>
        <end position="485"/>
    </location>
</feature>
<dbReference type="GO" id="GO:0008270">
    <property type="term" value="F:zinc ion binding"/>
    <property type="evidence" value="ECO:0007669"/>
    <property type="project" value="UniProtKB-KW"/>
</dbReference>
<dbReference type="Gene3D" id="4.10.60.10">
    <property type="entry name" value="Zinc finger, CCHC-type"/>
    <property type="match status" value="1"/>
</dbReference>
<dbReference type="Pfam" id="PF14223">
    <property type="entry name" value="Retrotran_gag_2"/>
    <property type="match status" value="1"/>
</dbReference>
<dbReference type="SMART" id="SM00343">
    <property type="entry name" value="ZnF_C2HC"/>
    <property type="match status" value="1"/>
</dbReference>
<comment type="caution">
    <text evidence="5">The sequence shown here is derived from an EMBL/GenBank/DDBJ whole genome shotgun (WGS) entry which is preliminary data.</text>
</comment>
<accession>A0AA38WNX5</accession>
<keyword evidence="1" id="KW-0862">Zinc</keyword>
<evidence type="ECO:0000256" key="3">
    <source>
        <dbReference type="SAM" id="Phobius"/>
    </source>
</evidence>
<dbReference type="GO" id="GO:0003676">
    <property type="term" value="F:nucleic acid binding"/>
    <property type="evidence" value="ECO:0007669"/>
    <property type="project" value="InterPro"/>
</dbReference>
<keyword evidence="1" id="KW-0863">Zinc-finger</keyword>
<feature type="compositionally biased region" description="Basic residues" evidence="2">
    <location>
        <begin position="244"/>
        <end position="257"/>
    </location>
</feature>
<gene>
    <name evidence="5" type="ORF">OSB04_010025</name>
</gene>
<evidence type="ECO:0000256" key="1">
    <source>
        <dbReference type="PROSITE-ProRule" id="PRU00047"/>
    </source>
</evidence>
<feature type="transmembrane region" description="Helical" evidence="3">
    <location>
        <begin position="435"/>
        <end position="457"/>
    </location>
</feature>
<dbReference type="PANTHER" id="PTHR35471">
    <property type="entry name" value="OS07G0223700 PROTEIN"/>
    <property type="match status" value="1"/>
</dbReference>
<sequence>MASTVTSTNNLSLRSILEKDKLTGSNFLDWERNLMIVLRHERKWYVLEEPLGEAPPANAPAAARSAHKKHSDDLLDVACLMLATMSPDLQAGLINTNAYDMIRQLRDMFQTQARTERYDATKAFNESKMVKGTSVSDHVMKMKRHLDHLERLGHPVPLQLATDTILNSLSEDYRPFVVNYNMNNMEKTIAELHSMLKTAELNMGNKNKTKDVLMVKDGGVKKKNGQASTSKGKGPVQAIQSAPKKGKGKGKGKKVKPNKARTENRCFICNEIGHWRQNCPKRHEAGRNHSSTQQLRKVAVLHIQELEVSPGSYDQLLNNSYKCCRLKVAQIFDRVANIGRDPRLRLLLGINSTRRTFVGRSPVDYRQAIQIQAWIRDYDKIQSFAVILIHIQIGCALIGSLGALYNGISLLNLGIALFALVAIESGNQSLGRTYGVLLFSAIVLDILWFILFSYEIWHISPKIYGKFVILSVKLALLMEIIGFSVRSSSMLLWIQMYKLGASRVNSTFSGDGDLESRSFINPSTPPVVRHSSCSDDVLGGAIYDPPYYSSLFTDNQDEGSLHGGQNCGTMGDVARLKPSINFLHFGEGFGNLFGEAAGDALILLYELSTGFLSPKEPEIPDFMHILSSIMSSVQLLVFWPKQDGKAHNFRSIGG</sequence>
<dbReference type="EMBL" id="JARYMX010000003">
    <property type="protein sequence ID" value="KAJ9555411.1"/>
    <property type="molecule type" value="Genomic_DNA"/>
</dbReference>
<keyword evidence="3" id="KW-0472">Membrane</keyword>
<organism evidence="5 6">
    <name type="scientific">Centaurea solstitialis</name>
    <name type="common">yellow star-thistle</name>
    <dbReference type="NCBI Taxonomy" id="347529"/>
    <lineage>
        <taxon>Eukaryota</taxon>
        <taxon>Viridiplantae</taxon>
        <taxon>Streptophyta</taxon>
        <taxon>Embryophyta</taxon>
        <taxon>Tracheophyta</taxon>
        <taxon>Spermatophyta</taxon>
        <taxon>Magnoliopsida</taxon>
        <taxon>eudicotyledons</taxon>
        <taxon>Gunneridae</taxon>
        <taxon>Pentapetalae</taxon>
        <taxon>asterids</taxon>
        <taxon>campanulids</taxon>
        <taxon>Asterales</taxon>
        <taxon>Asteraceae</taxon>
        <taxon>Carduoideae</taxon>
        <taxon>Cardueae</taxon>
        <taxon>Centaureinae</taxon>
        <taxon>Centaurea</taxon>
    </lineage>
</organism>
<keyword evidence="3" id="KW-0812">Transmembrane</keyword>
<dbReference type="InterPro" id="IPR001878">
    <property type="entry name" value="Znf_CCHC"/>
</dbReference>
<dbReference type="InterPro" id="IPR036875">
    <property type="entry name" value="Znf_CCHC_sf"/>
</dbReference>
<keyword evidence="6" id="KW-1185">Reference proteome</keyword>
<dbReference type="PROSITE" id="PS50158">
    <property type="entry name" value="ZF_CCHC"/>
    <property type="match status" value="1"/>
</dbReference>
<feature type="transmembrane region" description="Helical" evidence="3">
    <location>
        <begin position="403"/>
        <end position="423"/>
    </location>
</feature>
<reference evidence="5" key="1">
    <citation type="submission" date="2023-03" db="EMBL/GenBank/DDBJ databases">
        <title>Chromosome-scale reference genome and RAD-based genetic map of yellow starthistle (Centaurea solstitialis) reveal putative structural variation and QTLs associated with invader traits.</title>
        <authorList>
            <person name="Reatini B."/>
            <person name="Cang F.A."/>
            <person name="Jiang Q."/>
            <person name="Mckibben M.T.W."/>
            <person name="Barker M.S."/>
            <person name="Rieseberg L.H."/>
            <person name="Dlugosch K.M."/>
        </authorList>
    </citation>
    <scope>NUCLEOTIDE SEQUENCE</scope>
    <source>
        <strain evidence="5">CAN-66</strain>
        <tissue evidence="5">Leaf</tissue>
    </source>
</reference>
<feature type="region of interest" description="Disordered" evidence="2">
    <location>
        <begin position="220"/>
        <end position="257"/>
    </location>
</feature>
<dbReference type="Proteomes" id="UP001172457">
    <property type="component" value="Chromosome 3"/>
</dbReference>
<evidence type="ECO:0000256" key="2">
    <source>
        <dbReference type="SAM" id="MobiDB-lite"/>
    </source>
</evidence>
<dbReference type="AlphaFoldDB" id="A0AA38WNX5"/>
<dbReference type="SUPFAM" id="SSF57756">
    <property type="entry name" value="Retrovirus zinc finger-like domains"/>
    <property type="match status" value="1"/>
</dbReference>
<feature type="domain" description="CCHC-type" evidence="4">
    <location>
        <begin position="265"/>
        <end position="281"/>
    </location>
</feature>
<dbReference type="PANTHER" id="PTHR35471:SF1">
    <property type="entry name" value="OS07G0223700 PROTEIN"/>
    <property type="match status" value="1"/>
</dbReference>
<proteinExistence type="predicted"/>
<protein>
    <recommendedName>
        <fullName evidence="4">CCHC-type domain-containing protein</fullName>
    </recommendedName>
</protein>
<evidence type="ECO:0000259" key="4">
    <source>
        <dbReference type="PROSITE" id="PS50158"/>
    </source>
</evidence>
<name>A0AA38WNX5_9ASTR</name>
<evidence type="ECO:0000313" key="6">
    <source>
        <dbReference type="Proteomes" id="UP001172457"/>
    </source>
</evidence>
<evidence type="ECO:0000313" key="5">
    <source>
        <dbReference type="EMBL" id="KAJ9555411.1"/>
    </source>
</evidence>